<dbReference type="Gene3D" id="1.10.510.10">
    <property type="entry name" value="Transferase(Phosphotransferase) domain 1"/>
    <property type="match status" value="1"/>
</dbReference>
<dbReference type="PANTHER" id="PTHR43289">
    <property type="entry name" value="MITOGEN-ACTIVATED PROTEIN KINASE KINASE KINASE 20-RELATED"/>
    <property type="match status" value="1"/>
</dbReference>
<evidence type="ECO:0000256" key="1">
    <source>
        <dbReference type="ARBA" id="ARBA00012513"/>
    </source>
</evidence>
<dbReference type="PROSITE" id="PS00107">
    <property type="entry name" value="PROTEIN_KINASE_ATP"/>
    <property type="match status" value="1"/>
</dbReference>
<dbReference type="KEGG" id="nhy:JQS43_15610"/>
<dbReference type="InterPro" id="IPR000719">
    <property type="entry name" value="Prot_kinase_dom"/>
</dbReference>
<dbReference type="PROSITE" id="PS00108">
    <property type="entry name" value="PROTEIN_KINASE_ST"/>
    <property type="match status" value="1"/>
</dbReference>
<keyword evidence="12" id="KW-1185">Reference proteome</keyword>
<feature type="transmembrane region" description="Helical" evidence="9">
    <location>
        <begin position="444"/>
        <end position="470"/>
    </location>
</feature>
<dbReference type="SMART" id="SM00220">
    <property type="entry name" value="S_TKc"/>
    <property type="match status" value="1"/>
</dbReference>
<dbReference type="RefSeq" id="WP_239675135.1">
    <property type="nucleotide sequence ID" value="NZ_CP070499.1"/>
</dbReference>
<feature type="domain" description="Protein kinase" evidence="10">
    <location>
        <begin position="12"/>
        <end position="266"/>
    </location>
</feature>
<evidence type="ECO:0000256" key="6">
    <source>
        <dbReference type="ARBA" id="ARBA00022840"/>
    </source>
</evidence>
<evidence type="ECO:0000313" key="11">
    <source>
        <dbReference type="EMBL" id="QSB13072.1"/>
    </source>
</evidence>
<feature type="binding site" evidence="7">
    <location>
        <position position="41"/>
    </location>
    <ligand>
        <name>ATP</name>
        <dbReference type="ChEBI" id="CHEBI:30616"/>
    </ligand>
</feature>
<evidence type="ECO:0000256" key="3">
    <source>
        <dbReference type="ARBA" id="ARBA00022679"/>
    </source>
</evidence>
<gene>
    <name evidence="11" type="ORF">JQS43_15610</name>
</gene>
<dbReference type="InterPro" id="IPR008271">
    <property type="entry name" value="Ser/Thr_kinase_AS"/>
</dbReference>
<dbReference type="GO" id="GO:0005524">
    <property type="term" value="F:ATP binding"/>
    <property type="evidence" value="ECO:0007669"/>
    <property type="project" value="UniProtKB-UniRule"/>
</dbReference>
<feature type="compositionally biased region" description="Pro residues" evidence="8">
    <location>
        <begin position="348"/>
        <end position="368"/>
    </location>
</feature>
<evidence type="ECO:0000256" key="9">
    <source>
        <dbReference type="SAM" id="Phobius"/>
    </source>
</evidence>
<dbReference type="Gene3D" id="3.30.200.20">
    <property type="entry name" value="Phosphorylase Kinase, domain 1"/>
    <property type="match status" value="1"/>
</dbReference>
<keyword evidence="4 7" id="KW-0547">Nucleotide-binding</keyword>
<evidence type="ECO:0000256" key="8">
    <source>
        <dbReference type="SAM" id="MobiDB-lite"/>
    </source>
</evidence>
<accession>A0A895Y9Y5</accession>
<keyword evidence="3" id="KW-0808">Transferase</keyword>
<sequence>MSGPGDVLGQRYRLDQRIGGGAMGEVWRGTDTALDRTVAVKIVRQELLELPEFRERFLVEARTMARIKHSGVVGVHDYHSDPELAFLVMEYIDGESLSQRLYRTGRLAPAEAMSMVAQAADALQSAHDTGVVHRDVKPGNLLVADGTRVVLTDFGIARTVASAPLTATGALIGTMSYLAPEQVLGKPATAQSDVYALGVVAYECLTGDRPFPGENPFEIAMKRTEGPPPPLPPEIPGQVRDVVEQALAVSPEERWSSAAAFARAARKAASGGAAGRASVPASAGPPAGPQSGPPAATAAPVSADAAPGAPGFSPSSGGFQGAPSSSGYSPTGGPAPMTPPAAGFPATGYPPPAQVGPSYPAPGPPPGYGPAGFGQPGGYPPAPPYPHQRGPQNTFGLLGMIFGILGIPFGVCCGLFGLPVAIAGVVLGVIGVRKAMNGEATNRGMAVAGVICGAVGILLAFLFVLLGLALDFA</sequence>
<evidence type="ECO:0000256" key="2">
    <source>
        <dbReference type="ARBA" id="ARBA00022527"/>
    </source>
</evidence>
<proteinExistence type="predicted"/>
<dbReference type="Pfam" id="PF00069">
    <property type="entry name" value="Pkinase"/>
    <property type="match status" value="1"/>
</dbReference>
<dbReference type="CDD" id="cd14014">
    <property type="entry name" value="STKc_PknB_like"/>
    <property type="match status" value="1"/>
</dbReference>
<feature type="region of interest" description="Disordered" evidence="8">
    <location>
        <begin position="274"/>
        <end position="388"/>
    </location>
</feature>
<feature type="transmembrane region" description="Helical" evidence="9">
    <location>
        <begin position="399"/>
        <end position="432"/>
    </location>
</feature>
<dbReference type="Proteomes" id="UP000662857">
    <property type="component" value="Chromosome"/>
</dbReference>
<keyword evidence="6 7" id="KW-0067">ATP-binding</keyword>
<evidence type="ECO:0000313" key="12">
    <source>
        <dbReference type="Proteomes" id="UP000662857"/>
    </source>
</evidence>
<keyword evidence="5 11" id="KW-0418">Kinase</keyword>
<evidence type="ECO:0000259" key="10">
    <source>
        <dbReference type="PROSITE" id="PS50011"/>
    </source>
</evidence>
<evidence type="ECO:0000256" key="7">
    <source>
        <dbReference type="PROSITE-ProRule" id="PRU10141"/>
    </source>
</evidence>
<reference evidence="11" key="1">
    <citation type="submission" date="2021-02" db="EMBL/GenBank/DDBJ databases">
        <title>Natrosporangium hydrolyticum gen. nov., sp. nov, a haloalkaliphilic actinobacterium from a soda solonchak soil.</title>
        <authorList>
            <person name="Sorokin D.Y."/>
            <person name="Khijniak T.V."/>
            <person name="Zakharycheva A.P."/>
            <person name="Boueva O.V."/>
            <person name="Ariskina E.V."/>
            <person name="Hahnke R.L."/>
            <person name="Bunk B."/>
            <person name="Sproer C."/>
            <person name="Schumann P."/>
            <person name="Evtushenko L.I."/>
            <person name="Kublanov I.V."/>
        </authorList>
    </citation>
    <scope>NUCLEOTIDE SEQUENCE</scope>
    <source>
        <strain evidence="11">DSM 106523</strain>
    </source>
</reference>
<evidence type="ECO:0000256" key="5">
    <source>
        <dbReference type="ARBA" id="ARBA00022777"/>
    </source>
</evidence>
<dbReference type="AlphaFoldDB" id="A0A895Y9Y5"/>
<keyword evidence="9" id="KW-1133">Transmembrane helix</keyword>
<keyword evidence="9" id="KW-0472">Membrane</keyword>
<dbReference type="GO" id="GO:0004674">
    <property type="term" value="F:protein serine/threonine kinase activity"/>
    <property type="evidence" value="ECO:0007669"/>
    <property type="project" value="UniProtKB-KW"/>
</dbReference>
<dbReference type="InterPro" id="IPR017441">
    <property type="entry name" value="Protein_kinase_ATP_BS"/>
</dbReference>
<keyword evidence="9" id="KW-0812">Transmembrane</keyword>
<organism evidence="11 12">
    <name type="scientific">Natronosporangium hydrolyticum</name>
    <dbReference type="NCBI Taxonomy" id="2811111"/>
    <lineage>
        <taxon>Bacteria</taxon>
        <taxon>Bacillati</taxon>
        <taxon>Actinomycetota</taxon>
        <taxon>Actinomycetes</taxon>
        <taxon>Micromonosporales</taxon>
        <taxon>Micromonosporaceae</taxon>
        <taxon>Natronosporangium</taxon>
    </lineage>
</organism>
<keyword evidence="2" id="KW-0723">Serine/threonine-protein kinase</keyword>
<feature type="compositionally biased region" description="Low complexity" evidence="8">
    <location>
        <begin position="293"/>
        <end position="347"/>
    </location>
</feature>
<dbReference type="InterPro" id="IPR011009">
    <property type="entry name" value="Kinase-like_dom_sf"/>
</dbReference>
<dbReference type="EC" id="2.7.11.1" evidence="1"/>
<dbReference type="PANTHER" id="PTHR43289:SF6">
    <property type="entry name" value="SERINE_THREONINE-PROTEIN KINASE NEKL-3"/>
    <property type="match status" value="1"/>
</dbReference>
<feature type="compositionally biased region" description="Low complexity" evidence="8">
    <location>
        <begin position="274"/>
        <end position="285"/>
    </location>
</feature>
<name>A0A895Y9Y5_9ACTN</name>
<dbReference type="SUPFAM" id="SSF56112">
    <property type="entry name" value="Protein kinase-like (PK-like)"/>
    <property type="match status" value="1"/>
</dbReference>
<dbReference type="EMBL" id="CP070499">
    <property type="protein sequence ID" value="QSB13072.1"/>
    <property type="molecule type" value="Genomic_DNA"/>
</dbReference>
<dbReference type="FunFam" id="1.10.510.10:FF:000021">
    <property type="entry name" value="Serine/threonine protein kinase"/>
    <property type="match status" value="1"/>
</dbReference>
<protein>
    <recommendedName>
        <fullName evidence="1">non-specific serine/threonine protein kinase</fullName>
        <ecNumber evidence="1">2.7.11.1</ecNumber>
    </recommendedName>
</protein>
<dbReference type="PROSITE" id="PS50011">
    <property type="entry name" value="PROTEIN_KINASE_DOM"/>
    <property type="match status" value="1"/>
</dbReference>
<evidence type="ECO:0000256" key="4">
    <source>
        <dbReference type="ARBA" id="ARBA00022741"/>
    </source>
</evidence>